<dbReference type="EMBL" id="JAPDHF010000001">
    <property type="protein sequence ID" value="KAJ4024667.1"/>
    <property type="molecule type" value="Genomic_DNA"/>
</dbReference>
<reference evidence="1" key="1">
    <citation type="submission" date="2022-10" db="EMBL/GenBank/DDBJ databases">
        <title>Fusarium specimens isolated from Avocado Roots.</title>
        <authorList>
            <person name="Stajich J."/>
            <person name="Roper C."/>
            <person name="Heimlech-Rivalta G."/>
        </authorList>
    </citation>
    <scope>NUCLEOTIDE SEQUENCE</scope>
    <source>
        <strain evidence="1">CF00143</strain>
    </source>
</reference>
<evidence type="ECO:0000313" key="2">
    <source>
        <dbReference type="Proteomes" id="UP001152130"/>
    </source>
</evidence>
<comment type="caution">
    <text evidence="1">The sequence shown here is derived from an EMBL/GenBank/DDBJ whole genome shotgun (WGS) entry which is preliminary data.</text>
</comment>
<name>A0A9W8UG69_9HYPO</name>
<sequence>MEEADLHIGEVIVTYLNFTDFKKTLAQRLRQSKRQQIWNIRFFRMLRPIGSHTLPTLTRKIAKFGIFGRTY</sequence>
<evidence type="ECO:0000313" key="1">
    <source>
        <dbReference type="EMBL" id="KAJ4024667.1"/>
    </source>
</evidence>
<dbReference type="Proteomes" id="UP001152130">
    <property type="component" value="Unassembled WGS sequence"/>
</dbReference>
<protein>
    <submittedName>
        <fullName evidence="1">Uncharacterized protein</fullName>
    </submittedName>
</protein>
<gene>
    <name evidence="1" type="ORF">NW766_000907</name>
</gene>
<dbReference type="AlphaFoldDB" id="A0A9W8UG69"/>
<proteinExistence type="predicted"/>
<organism evidence="1 2">
    <name type="scientific">Fusarium irregulare</name>
    <dbReference type="NCBI Taxonomy" id="2494466"/>
    <lineage>
        <taxon>Eukaryota</taxon>
        <taxon>Fungi</taxon>
        <taxon>Dikarya</taxon>
        <taxon>Ascomycota</taxon>
        <taxon>Pezizomycotina</taxon>
        <taxon>Sordariomycetes</taxon>
        <taxon>Hypocreomycetidae</taxon>
        <taxon>Hypocreales</taxon>
        <taxon>Nectriaceae</taxon>
        <taxon>Fusarium</taxon>
        <taxon>Fusarium incarnatum-equiseti species complex</taxon>
    </lineage>
</organism>
<accession>A0A9W8UG69</accession>
<keyword evidence="2" id="KW-1185">Reference proteome</keyword>